<evidence type="ECO:0000256" key="1">
    <source>
        <dbReference type="SAM" id="Coils"/>
    </source>
</evidence>
<feature type="chain" id="PRO_5027721271" evidence="3">
    <location>
        <begin position="17"/>
        <end position="151"/>
    </location>
</feature>
<protein>
    <submittedName>
        <fullName evidence="4">Uncharacterized protein</fullName>
    </submittedName>
</protein>
<evidence type="ECO:0000313" key="4">
    <source>
        <dbReference type="EMBL" id="CAD1553892.1"/>
    </source>
</evidence>
<dbReference type="EMBL" id="CADCXW020000018">
    <property type="protein sequence ID" value="CAD1553892.1"/>
    <property type="molecule type" value="Genomic_DNA"/>
</dbReference>
<feature type="compositionally biased region" description="Low complexity" evidence="2">
    <location>
        <begin position="57"/>
        <end position="74"/>
    </location>
</feature>
<name>A0A6V7JQW5_9HYME</name>
<proteinExistence type="predicted"/>
<keyword evidence="1" id="KW-0175">Coiled coil</keyword>
<accession>A0A6V7JQW5</accession>
<evidence type="ECO:0000256" key="3">
    <source>
        <dbReference type="SAM" id="SignalP"/>
    </source>
</evidence>
<keyword evidence="3" id="KW-0732">Signal</keyword>
<evidence type="ECO:0000256" key="2">
    <source>
        <dbReference type="SAM" id="MobiDB-lite"/>
    </source>
</evidence>
<feature type="coiled-coil region" evidence="1">
    <location>
        <begin position="100"/>
        <end position="127"/>
    </location>
</feature>
<sequence>MKSLIVLATVLGVALAAPSLVATPIVFARLSPSSAPLGPDGAVIDTPEVTAAKAEHAAAQQNQRANLANQEARASASSSEDGGAPIGPDGRVVDTPEVALAKAQHANAQLAEKVNQANAAAAAAAARSGPLFIAVASPQTTPLLSLDRLLY</sequence>
<feature type="signal peptide" evidence="3">
    <location>
        <begin position="1"/>
        <end position="16"/>
    </location>
</feature>
<feature type="region of interest" description="Disordered" evidence="2">
    <location>
        <begin position="53"/>
        <end position="93"/>
    </location>
</feature>
<organism evidence="4">
    <name type="scientific">Bracon brevicornis</name>
    <dbReference type="NCBI Taxonomy" id="1563983"/>
    <lineage>
        <taxon>Eukaryota</taxon>
        <taxon>Metazoa</taxon>
        <taxon>Ecdysozoa</taxon>
        <taxon>Arthropoda</taxon>
        <taxon>Hexapoda</taxon>
        <taxon>Insecta</taxon>
        <taxon>Pterygota</taxon>
        <taxon>Neoptera</taxon>
        <taxon>Endopterygota</taxon>
        <taxon>Hymenoptera</taxon>
        <taxon>Apocrita</taxon>
        <taxon>Ichneumonoidea</taxon>
        <taxon>Braconidae</taxon>
        <taxon>Braconinae</taxon>
        <taxon>Bracon</taxon>
    </lineage>
</organism>
<dbReference type="AlphaFoldDB" id="A0A6V7JQW5"/>
<gene>
    <name evidence="4" type="ORF">BBRV_LOCUS58143</name>
</gene>
<reference evidence="4" key="1">
    <citation type="submission" date="2020-07" db="EMBL/GenBank/DDBJ databases">
        <authorList>
            <person name="Ferguson B K."/>
        </authorList>
    </citation>
    <scope>NUCLEOTIDE SEQUENCE</scope>
    <source>
        <strain evidence="4">L06</strain>
    </source>
</reference>